<keyword evidence="3" id="KW-0800">Toxin</keyword>
<dbReference type="InterPro" id="IPR012627">
    <property type="entry name" value="Toxin_22"/>
</dbReference>
<proteinExistence type="predicted"/>
<comment type="subcellular location">
    <subcellularLocation>
        <location evidence="1">Secreted</location>
    </subcellularLocation>
</comment>
<dbReference type="GO" id="GO:0090729">
    <property type="term" value="F:toxin activity"/>
    <property type="evidence" value="ECO:0007669"/>
    <property type="project" value="UniProtKB-KW"/>
</dbReference>
<dbReference type="GO" id="GO:0019871">
    <property type="term" value="F:sodium channel inhibitor activity"/>
    <property type="evidence" value="ECO:0007669"/>
    <property type="project" value="InterPro"/>
</dbReference>
<evidence type="ECO:0000256" key="2">
    <source>
        <dbReference type="ARBA" id="ARBA00022525"/>
    </source>
</evidence>
<sequence length="122" mass="14069">MNTMIGFIVLLVLATVLGDPELDALRKELDERFDMEFKDGPMSEIQEKLFLQELEALDSELLEDDPQTDTYENSNFREKRCSGSDTPCYKGSKMCCRGLECTEPALYGIWYKSYFCKRPKKG</sequence>
<organism evidence="6">
    <name type="scientific">Hadronyche infensa</name>
    <name type="common">Fraser island funnel-web spider</name>
    <name type="synonym">Atrax infensus</name>
    <dbReference type="NCBI Taxonomy" id="153481"/>
    <lineage>
        <taxon>Eukaryota</taxon>
        <taxon>Metazoa</taxon>
        <taxon>Ecdysozoa</taxon>
        <taxon>Arthropoda</taxon>
        <taxon>Chelicerata</taxon>
        <taxon>Arachnida</taxon>
        <taxon>Araneae</taxon>
        <taxon>Mygalomorphae</taxon>
        <taxon>Avicularoidea</taxon>
        <taxon>Hexathelidae</taxon>
        <taxon>Hadronyche</taxon>
    </lineage>
</organism>
<dbReference type="AlphaFoldDB" id="A0A1D0BZZ8"/>
<protein>
    <submittedName>
        <fullName evidence="6">U19-hexatoxin_Hi1a_5</fullName>
    </submittedName>
</protein>
<evidence type="ECO:0000256" key="1">
    <source>
        <dbReference type="ARBA" id="ARBA00004613"/>
    </source>
</evidence>
<dbReference type="EMBL" id="HACE01000067">
    <property type="protein sequence ID" value="CDZ18851.1"/>
    <property type="molecule type" value="Transcribed_RNA"/>
</dbReference>
<feature type="signal peptide" evidence="5">
    <location>
        <begin position="1"/>
        <end position="18"/>
    </location>
</feature>
<keyword evidence="4" id="KW-1015">Disulfide bond</keyword>
<dbReference type="GO" id="GO:0005576">
    <property type="term" value="C:extracellular region"/>
    <property type="evidence" value="ECO:0007669"/>
    <property type="project" value="UniProtKB-SubCell"/>
</dbReference>
<reference evidence="6" key="1">
    <citation type="thesis" date="2012" institute="The University of Queensland">
        <title>Probing the chemical diversity of venom from the Australian Funnel-web spider Hadronyche infensa.</title>
        <authorList>
            <person name="Pineda S.S."/>
        </authorList>
    </citation>
    <scope>NUCLEOTIDE SEQUENCE</scope>
    <source>
        <tissue evidence="6">6 venom glands</tissue>
    </source>
</reference>
<feature type="chain" id="PRO_5008897048" evidence="5">
    <location>
        <begin position="19"/>
        <end position="122"/>
    </location>
</feature>
<name>A0A1D0BZZ8_HADIN</name>
<evidence type="ECO:0000256" key="4">
    <source>
        <dbReference type="ARBA" id="ARBA00023157"/>
    </source>
</evidence>
<accession>A0A1D0BZZ8</accession>
<dbReference type="Pfam" id="PF08092">
    <property type="entry name" value="Toxin_22"/>
    <property type="match status" value="1"/>
</dbReference>
<evidence type="ECO:0000256" key="3">
    <source>
        <dbReference type="ARBA" id="ARBA00022656"/>
    </source>
</evidence>
<evidence type="ECO:0000256" key="5">
    <source>
        <dbReference type="SAM" id="SignalP"/>
    </source>
</evidence>
<keyword evidence="2" id="KW-0964">Secreted</keyword>
<evidence type="ECO:0000313" key="6">
    <source>
        <dbReference type="EMBL" id="CDZ18851.1"/>
    </source>
</evidence>
<keyword evidence="5" id="KW-0732">Signal</keyword>
<reference evidence="6" key="2">
    <citation type="submission" date="2014-07" db="EMBL/GenBank/DDBJ databases">
        <authorList>
            <person name="Zhang J.E."/>
            <person name="Yang H."/>
            <person name="Guo J."/>
            <person name="Deng Z."/>
            <person name="Luo H."/>
            <person name="Luo M."/>
            <person name="Zhao B."/>
        </authorList>
    </citation>
    <scope>NUCLEOTIDE SEQUENCE</scope>
    <source>
        <tissue evidence="6">6 venom glands</tissue>
    </source>
</reference>